<keyword evidence="6" id="KW-1185">Reference proteome</keyword>
<dbReference type="PANTHER" id="PTHR46511">
    <property type="entry name" value="MORN REPEAT-CONTAINING PROTEIN 3"/>
    <property type="match status" value="1"/>
</dbReference>
<dbReference type="GO" id="GO:0001669">
    <property type="term" value="C:acrosomal vesicle"/>
    <property type="evidence" value="ECO:0007669"/>
    <property type="project" value="UniProtKB-SubCell"/>
</dbReference>
<evidence type="ECO:0000256" key="4">
    <source>
        <dbReference type="ARBA" id="ARBA00039854"/>
    </source>
</evidence>
<evidence type="ECO:0000256" key="1">
    <source>
        <dbReference type="ARBA" id="ARBA00004218"/>
    </source>
</evidence>
<sequence length="205" mass="24130">MSCRTNVSGVRCFRYPSGGRYEGKWLNNRHHNYGVKTSKRGLIYEGEWRNGERHGYGTLRRLCPDGRAQRIYVGQWQQNERWGEGKQFYNDGSVYFGRWRQNMRHGLGIKWYADGRIYVGQWAQDKMHGLGVLYNVNGNRYEGVFEHGEKSGEGTYYHYLGRETCVQRGIWTHNCCTNSFIDVTVKQERNLFQEHATQNHDEVCL</sequence>
<dbReference type="Pfam" id="PF02493">
    <property type="entry name" value="MORN"/>
    <property type="match status" value="6"/>
</dbReference>
<keyword evidence="2" id="KW-0677">Repeat</keyword>
<evidence type="ECO:0000256" key="5">
    <source>
        <dbReference type="ARBA" id="ARBA00045851"/>
    </source>
</evidence>
<evidence type="ECO:0000256" key="3">
    <source>
        <dbReference type="ARBA" id="ARBA00023329"/>
    </source>
</evidence>
<comment type="subcellular location">
    <subcellularLocation>
        <location evidence="1">Cytoplasmic vesicle</location>
        <location evidence="1">Secretory vesicle</location>
        <location evidence="1">Acrosome</location>
    </subcellularLocation>
</comment>
<protein>
    <recommendedName>
        <fullName evidence="4">MORN repeat-containing protein 3</fullName>
    </recommendedName>
</protein>
<dbReference type="Proteomes" id="UP000504634">
    <property type="component" value="Unplaced"/>
</dbReference>
<gene>
    <name evidence="7" type="primary">LOC115633568</name>
</gene>
<dbReference type="InterPro" id="IPR052472">
    <property type="entry name" value="MORN3"/>
</dbReference>
<dbReference type="GeneID" id="115633568"/>
<dbReference type="Gene3D" id="2.20.110.10">
    <property type="entry name" value="Histone H3 K4-specific methyltransferase SET7/9 N-terminal domain"/>
    <property type="match status" value="3"/>
</dbReference>
<dbReference type="SMART" id="SM00698">
    <property type="entry name" value="MORN"/>
    <property type="match status" value="6"/>
</dbReference>
<reference evidence="7" key="1">
    <citation type="submission" date="2025-08" db="UniProtKB">
        <authorList>
            <consortium name="RefSeq"/>
        </authorList>
    </citation>
    <scope>IDENTIFICATION</scope>
    <source>
        <strain evidence="7">11010-0011.00</strain>
        <tissue evidence="7">Whole body</tissue>
    </source>
</reference>
<keyword evidence="3" id="KW-0968">Cytoplasmic vesicle</keyword>
<dbReference type="InterPro" id="IPR003409">
    <property type="entry name" value="MORN"/>
</dbReference>
<dbReference type="AlphaFoldDB" id="A0A6J2UEL2"/>
<dbReference type="RefSeq" id="XP_030386906.1">
    <property type="nucleotide sequence ID" value="XM_030531046.1"/>
</dbReference>
<organism evidence="6 7">
    <name type="scientific">Drosophila lebanonensis</name>
    <name type="common">Fruit fly</name>
    <name type="synonym">Scaptodrosophila lebanonensis</name>
    <dbReference type="NCBI Taxonomy" id="7225"/>
    <lineage>
        <taxon>Eukaryota</taxon>
        <taxon>Metazoa</taxon>
        <taxon>Ecdysozoa</taxon>
        <taxon>Arthropoda</taxon>
        <taxon>Hexapoda</taxon>
        <taxon>Insecta</taxon>
        <taxon>Pterygota</taxon>
        <taxon>Neoptera</taxon>
        <taxon>Endopterygota</taxon>
        <taxon>Diptera</taxon>
        <taxon>Brachycera</taxon>
        <taxon>Muscomorpha</taxon>
        <taxon>Ephydroidea</taxon>
        <taxon>Drosophilidae</taxon>
        <taxon>Scaptodrosophila</taxon>
    </lineage>
</organism>
<proteinExistence type="predicted"/>
<name>A0A6J2UEL2_DROLE</name>
<accession>A0A6J2UEL2</accession>
<dbReference type="PANTHER" id="PTHR46511:SF1">
    <property type="entry name" value="MORN REPEAT-CONTAINING PROTEIN 3"/>
    <property type="match status" value="1"/>
</dbReference>
<dbReference type="SUPFAM" id="SSF82185">
    <property type="entry name" value="Histone H3 K4-specific methyltransferase SET7/9 N-terminal domain"/>
    <property type="match status" value="2"/>
</dbReference>
<evidence type="ECO:0000313" key="6">
    <source>
        <dbReference type="Proteomes" id="UP000504634"/>
    </source>
</evidence>
<comment type="function">
    <text evidence="5">Assembles a suppression complex (suppresome) by tethering SIRT1 and MDM2 to regulate composite modifications of p53/TP53. Confers both deacetylation-mediated functional inactivation, by SIRT1, and ubiquitination-dependent degradation, by MDM2, of p53/TP53, promoting a proliferative and cell survival behaviors. May play a role in the regulation of spermatogenesis.</text>
</comment>
<evidence type="ECO:0000256" key="2">
    <source>
        <dbReference type="ARBA" id="ARBA00022737"/>
    </source>
</evidence>
<evidence type="ECO:0000313" key="7">
    <source>
        <dbReference type="RefSeq" id="XP_030386906.1"/>
    </source>
</evidence>
<dbReference type="OrthoDB" id="270720at2759"/>